<evidence type="ECO:0000313" key="1">
    <source>
        <dbReference type="EMBL" id="KAJ4727016.1"/>
    </source>
</evidence>
<proteinExistence type="predicted"/>
<dbReference type="EMBL" id="CM051394">
    <property type="protein sequence ID" value="KAJ4727016.1"/>
    <property type="molecule type" value="Genomic_DNA"/>
</dbReference>
<dbReference type="Proteomes" id="UP001164539">
    <property type="component" value="Chromosome 1"/>
</dbReference>
<protein>
    <submittedName>
        <fullName evidence="1">Cytochrome P450</fullName>
    </submittedName>
</protein>
<keyword evidence="2" id="KW-1185">Reference proteome</keyword>
<reference evidence="1 2" key="1">
    <citation type="journal article" date="2023" name="Science">
        <title>Complex scaffold remodeling in plant triterpene biosynthesis.</title>
        <authorList>
            <person name="De La Pena R."/>
            <person name="Hodgson H."/>
            <person name="Liu J.C."/>
            <person name="Stephenson M.J."/>
            <person name="Martin A.C."/>
            <person name="Owen C."/>
            <person name="Harkess A."/>
            <person name="Leebens-Mack J."/>
            <person name="Jimenez L.E."/>
            <person name="Osbourn A."/>
            <person name="Sattely E.S."/>
        </authorList>
    </citation>
    <scope>NUCLEOTIDE SEQUENCE [LARGE SCALE GENOMIC DNA]</scope>
    <source>
        <strain evidence="2">cv. JPN11</strain>
        <tissue evidence="1">Leaf</tissue>
    </source>
</reference>
<evidence type="ECO:0000313" key="2">
    <source>
        <dbReference type="Proteomes" id="UP001164539"/>
    </source>
</evidence>
<accession>A0ACC1YU66</accession>
<sequence length="106" mass="12148">MWGVALVLVAVLVVKISHWFYRWANPKCDGQLPPGSMGLPIIGETIEFFSPHKLYDIPPFIRKRMTRYGDLFKTSLVGQKVVVSTDPEINYNVFQQGKQIFLDLVH</sequence>
<name>A0ACC1YU66_MELAZ</name>
<comment type="caution">
    <text evidence="1">The sequence shown here is derived from an EMBL/GenBank/DDBJ whole genome shotgun (WGS) entry which is preliminary data.</text>
</comment>
<organism evidence="1 2">
    <name type="scientific">Melia azedarach</name>
    <name type="common">Chinaberry tree</name>
    <dbReference type="NCBI Taxonomy" id="155640"/>
    <lineage>
        <taxon>Eukaryota</taxon>
        <taxon>Viridiplantae</taxon>
        <taxon>Streptophyta</taxon>
        <taxon>Embryophyta</taxon>
        <taxon>Tracheophyta</taxon>
        <taxon>Spermatophyta</taxon>
        <taxon>Magnoliopsida</taxon>
        <taxon>eudicotyledons</taxon>
        <taxon>Gunneridae</taxon>
        <taxon>Pentapetalae</taxon>
        <taxon>rosids</taxon>
        <taxon>malvids</taxon>
        <taxon>Sapindales</taxon>
        <taxon>Meliaceae</taxon>
        <taxon>Melia</taxon>
    </lineage>
</organism>
<gene>
    <name evidence="1" type="ORF">OWV82_000189</name>
</gene>